<dbReference type="PANTHER" id="PTHR30435">
    <property type="entry name" value="FLAGELLAR PROTEIN"/>
    <property type="match status" value="1"/>
</dbReference>
<dbReference type="InterPro" id="IPR053967">
    <property type="entry name" value="LlgE_F_G-like_D1"/>
</dbReference>
<evidence type="ECO:0000256" key="4">
    <source>
        <dbReference type="ARBA" id="ARBA00023143"/>
    </source>
</evidence>
<dbReference type="SUPFAM" id="SSF117143">
    <property type="entry name" value="Flagellar hook protein flgE"/>
    <property type="match status" value="1"/>
</dbReference>
<feature type="domain" description="Flagellar basal body rod protein N-terminal" evidence="9">
    <location>
        <begin position="10"/>
        <end position="35"/>
    </location>
</feature>
<protein>
    <recommendedName>
        <fullName evidence="3 7">Flagellar basal-body rod protein FlgG</fullName>
    </recommendedName>
    <alternativeName>
        <fullName evidence="6 8">Distal rod protein</fullName>
    </alternativeName>
</protein>
<keyword evidence="12" id="KW-0282">Flagellum</keyword>
<comment type="subunit">
    <text evidence="5 8">The basal body constitutes a major portion of the flagellar organelle and consists of four rings (L,P,S, and M) mounted on a central rod. The rod consists of about 26 subunits of FlgG in the distal portion, and FlgB, FlgC and FlgF are thought to build up the proximal portion of the rod with about 6 subunits each.</text>
</comment>
<dbReference type="PANTHER" id="PTHR30435:SF19">
    <property type="entry name" value="FLAGELLAR BASAL-BODY ROD PROTEIN FLGG"/>
    <property type="match status" value="1"/>
</dbReference>
<dbReference type="Pfam" id="PF22692">
    <property type="entry name" value="LlgE_F_G_D1"/>
    <property type="match status" value="1"/>
</dbReference>
<dbReference type="RefSeq" id="WP_072550126.1">
    <property type="nucleotide sequence ID" value="NZ_CP021659.1"/>
</dbReference>
<organism evidence="12 13">
    <name type="scientific">Candidatus Fukatsuia symbiotica</name>
    <dbReference type="NCBI Taxonomy" id="1878942"/>
    <lineage>
        <taxon>Bacteria</taxon>
        <taxon>Pseudomonadati</taxon>
        <taxon>Pseudomonadota</taxon>
        <taxon>Gammaproteobacteria</taxon>
        <taxon>Enterobacterales</taxon>
        <taxon>Yersiniaceae</taxon>
        <taxon>Candidatus Fukatsuia</taxon>
    </lineage>
</organism>
<dbReference type="GO" id="GO:0009426">
    <property type="term" value="C:bacterial-type flagellum basal body, distal rod"/>
    <property type="evidence" value="ECO:0007669"/>
    <property type="project" value="UniProtKB-UniRule"/>
</dbReference>
<dbReference type="AlphaFoldDB" id="A0A2U8I639"/>
<feature type="domain" description="Flagellar basal-body/hook protein C-terminal" evidence="10">
    <location>
        <begin position="215"/>
        <end position="256"/>
    </location>
</feature>
<dbReference type="InterPro" id="IPR037925">
    <property type="entry name" value="FlgE/F/G-like"/>
</dbReference>
<dbReference type="InterPro" id="IPR001444">
    <property type="entry name" value="Flag_bb_rod_N"/>
</dbReference>
<evidence type="ECO:0000256" key="8">
    <source>
        <dbReference type="RuleBase" id="RU362116"/>
    </source>
</evidence>
<gene>
    <name evidence="12" type="primary">flgG</name>
    <name evidence="12" type="ORF">CCS41_09270</name>
</gene>
<keyword evidence="12" id="KW-0966">Cell projection</keyword>
<comment type="subcellular location">
    <subcellularLocation>
        <location evidence="1 8">Bacterial flagellum basal body</location>
    </subcellularLocation>
</comment>
<evidence type="ECO:0000256" key="3">
    <source>
        <dbReference type="ARBA" id="ARBA00017948"/>
    </source>
</evidence>
<dbReference type="KEGG" id="fsm:CCS41_09270"/>
<evidence type="ECO:0000256" key="6">
    <source>
        <dbReference type="ARBA" id="ARBA00032912"/>
    </source>
</evidence>
<name>A0A2U8I639_9GAMM</name>
<proteinExistence type="inferred from homology"/>
<evidence type="ECO:0000259" key="10">
    <source>
        <dbReference type="Pfam" id="PF06429"/>
    </source>
</evidence>
<dbReference type="PROSITE" id="PS00588">
    <property type="entry name" value="FLAGELLA_BB_ROD"/>
    <property type="match status" value="1"/>
</dbReference>
<evidence type="ECO:0000256" key="2">
    <source>
        <dbReference type="ARBA" id="ARBA00009677"/>
    </source>
</evidence>
<dbReference type="STRING" id="1878942.GCA_900128755_01425"/>
<dbReference type="OrthoDB" id="9804559at2"/>
<dbReference type="NCBIfam" id="TIGR02488">
    <property type="entry name" value="flgG_G_neg"/>
    <property type="match status" value="1"/>
</dbReference>
<dbReference type="EMBL" id="CP021659">
    <property type="protein sequence ID" value="AWK14620.1"/>
    <property type="molecule type" value="Genomic_DNA"/>
</dbReference>
<dbReference type="Pfam" id="PF06429">
    <property type="entry name" value="Flg_bbr_C"/>
    <property type="match status" value="1"/>
</dbReference>
<feature type="domain" description="Flagellar hook protein FlgE/F/G-like D1" evidence="11">
    <location>
        <begin position="96"/>
        <end position="159"/>
    </location>
</feature>
<reference evidence="12 13" key="1">
    <citation type="submission" date="2017-05" db="EMBL/GenBank/DDBJ databases">
        <title>Genome sequence of Candidatus Fukatsuia symbiotica and Candidatus Hamiltonella defensa from Acyrthosiphon pisum strain 5D.</title>
        <authorList>
            <person name="Patel V.A."/>
            <person name="Chevignon G."/>
            <person name="Russell J.A."/>
            <person name="Oliver K.M."/>
        </authorList>
    </citation>
    <scope>NUCLEOTIDE SEQUENCE [LARGE SCALE GENOMIC DNA]</scope>
    <source>
        <strain evidence="12 13">5D</strain>
    </source>
</reference>
<keyword evidence="4 8" id="KW-0975">Bacterial flagellum</keyword>
<dbReference type="Pfam" id="PF00460">
    <property type="entry name" value="Flg_bb_rod"/>
    <property type="match status" value="1"/>
</dbReference>
<dbReference type="InterPro" id="IPR020013">
    <property type="entry name" value="Flagellar_FlgE/F/G"/>
</dbReference>
<dbReference type="Proteomes" id="UP000261875">
    <property type="component" value="Chromosome"/>
</dbReference>
<dbReference type="NCBIfam" id="TIGR03506">
    <property type="entry name" value="FlgEFG_subfam"/>
    <property type="match status" value="2"/>
</dbReference>
<sequence>MSHSTWVSKTGLLAQDAKMKAIANNLANVNTDSFKRDDVIFADLFYQTQRLPGSPVDQNNISPNGIQFGGGVRVVGTQKKFTIGTQKESPNEMHVAITGQGFFQVEMTDGNMAYTRAGNLSKNADGVLTTTEGFPLNPRIELPEGLERLIISENGAVNAMVGGEADPVELGQLTLVNFVNPAGLLPIGNNLYRETTASGEAQEGEPGEGALGKLMQNALEGSNVQVVEEMVEMLAVQQAWEIIAKSITAGNEMDKYVTHNI</sequence>
<accession>A0A2U8I639</accession>
<evidence type="ECO:0000259" key="9">
    <source>
        <dbReference type="Pfam" id="PF00460"/>
    </source>
</evidence>
<dbReference type="InterPro" id="IPR012834">
    <property type="entry name" value="FlgG_G_neg"/>
</dbReference>
<evidence type="ECO:0000313" key="12">
    <source>
        <dbReference type="EMBL" id="AWK14620.1"/>
    </source>
</evidence>
<dbReference type="GO" id="GO:0071978">
    <property type="term" value="P:bacterial-type flagellum-dependent swarming motility"/>
    <property type="evidence" value="ECO:0007669"/>
    <property type="project" value="TreeGrafter"/>
</dbReference>
<evidence type="ECO:0000256" key="5">
    <source>
        <dbReference type="ARBA" id="ARBA00025933"/>
    </source>
</evidence>
<evidence type="ECO:0000256" key="7">
    <source>
        <dbReference type="NCBIfam" id="TIGR02488"/>
    </source>
</evidence>
<evidence type="ECO:0000256" key="1">
    <source>
        <dbReference type="ARBA" id="ARBA00004117"/>
    </source>
</evidence>
<evidence type="ECO:0000259" key="11">
    <source>
        <dbReference type="Pfam" id="PF22692"/>
    </source>
</evidence>
<keyword evidence="13" id="KW-1185">Reference proteome</keyword>
<evidence type="ECO:0000313" key="13">
    <source>
        <dbReference type="Proteomes" id="UP000261875"/>
    </source>
</evidence>
<keyword evidence="12" id="KW-0969">Cilium</keyword>
<comment type="similarity">
    <text evidence="2 8">Belongs to the flagella basal body rod proteins family.</text>
</comment>
<dbReference type="InterPro" id="IPR010930">
    <property type="entry name" value="Flg_bb/hook_C_dom"/>
</dbReference>
<dbReference type="InterPro" id="IPR019776">
    <property type="entry name" value="Flagellar_basal_body_rod_CS"/>
</dbReference>